<dbReference type="HAMAP" id="MF_00189">
    <property type="entry name" value="YciB"/>
    <property type="match status" value="1"/>
</dbReference>
<reference evidence="6 7" key="1">
    <citation type="journal article" date="2018" name="Nat. Biotechnol.">
        <title>A standardized bacterial taxonomy based on genome phylogeny substantially revises the tree of life.</title>
        <authorList>
            <person name="Parks D.H."/>
            <person name="Chuvochina M."/>
            <person name="Waite D.W."/>
            <person name="Rinke C."/>
            <person name="Skarshewski A."/>
            <person name="Chaumeil P.A."/>
            <person name="Hugenholtz P."/>
        </authorList>
    </citation>
    <scope>NUCLEOTIDE SEQUENCE [LARGE SCALE GENOMIC DNA]</scope>
    <source>
        <strain evidence="6">UBA8733</strain>
    </source>
</reference>
<evidence type="ECO:0000256" key="3">
    <source>
        <dbReference type="ARBA" id="ARBA00022989"/>
    </source>
</evidence>
<organism evidence="6 7">
    <name type="scientific">Hyphomonas adhaerens</name>
    <dbReference type="NCBI Taxonomy" id="81029"/>
    <lineage>
        <taxon>Bacteria</taxon>
        <taxon>Pseudomonadati</taxon>
        <taxon>Pseudomonadota</taxon>
        <taxon>Alphaproteobacteria</taxon>
        <taxon>Hyphomonadales</taxon>
        <taxon>Hyphomonadaceae</taxon>
        <taxon>Hyphomonas</taxon>
    </lineage>
</organism>
<gene>
    <name evidence="5" type="primary">yciB</name>
    <name evidence="6" type="ORF">DCG58_11185</name>
</gene>
<name>A0A3B9GZT3_9PROT</name>
<dbReference type="Proteomes" id="UP000259610">
    <property type="component" value="Unassembled WGS sequence"/>
</dbReference>
<keyword evidence="3 5" id="KW-1133">Transmembrane helix</keyword>
<feature type="transmembrane region" description="Helical" evidence="5">
    <location>
        <begin position="69"/>
        <end position="89"/>
    </location>
</feature>
<proteinExistence type="inferred from homology"/>
<feature type="transmembrane region" description="Helical" evidence="5">
    <location>
        <begin position="127"/>
        <end position="147"/>
    </location>
</feature>
<dbReference type="PANTHER" id="PTHR36917">
    <property type="entry name" value="INTRACELLULAR SEPTATION PROTEIN A-RELATED"/>
    <property type="match status" value="1"/>
</dbReference>
<evidence type="ECO:0000313" key="6">
    <source>
        <dbReference type="EMBL" id="HAE27716.1"/>
    </source>
</evidence>
<feature type="transmembrane region" description="Helical" evidence="5">
    <location>
        <begin position="37"/>
        <end position="57"/>
    </location>
</feature>
<protein>
    <recommendedName>
        <fullName evidence="5">Inner membrane-spanning protein YciB</fullName>
    </recommendedName>
</protein>
<keyword evidence="5" id="KW-0997">Cell inner membrane</keyword>
<dbReference type="AlphaFoldDB" id="A0A3B9GZT3"/>
<dbReference type="InterPro" id="IPR006008">
    <property type="entry name" value="YciB"/>
</dbReference>
<dbReference type="Pfam" id="PF04279">
    <property type="entry name" value="IspA"/>
    <property type="match status" value="1"/>
</dbReference>
<dbReference type="PANTHER" id="PTHR36917:SF1">
    <property type="entry name" value="INNER MEMBRANE-SPANNING PROTEIN YCIB"/>
    <property type="match status" value="1"/>
</dbReference>
<feature type="transmembrane region" description="Helical" evidence="5">
    <location>
        <begin position="96"/>
        <end position="115"/>
    </location>
</feature>
<dbReference type="EMBL" id="DMAN01000251">
    <property type="protein sequence ID" value="HAE27716.1"/>
    <property type="molecule type" value="Genomic_DNA"/>
</dbReference>
<evidence type="ECO:0000313" key="7">
    <source>
        <dbReference type="Proteomes" id="UP000259610"/>
    </source>
</evidence>
<accession>A0A3B9GZT3</accession>
<feature type="transmembrane region" description="Helical" evidence="5">
    <location>
        <begin position="193"/>
        <end position="215"/>
    </location>
</feature>
<comment type="similarity">
    <text evidence="5">Belongs to the YciB family.</text>
</comment>
<keyword evidence="1 5" id="KW-1003">Cell membrane</keyword>
<feature type="transmembrane region" description="Helical" evidence="5">
    <location>
        <begin position="167"/>
        <end position="187"/>
    </location>
</feature>
<evidence type="ECO:0000256" key="2">
    <source>
        <dbReference type="ARBA" id="ARBA00022692"/>
    </source>
</evidence>
<comment type="caution">
    <text evidence="6">The sequence shown here is derived from an EMBL/GenBank/DDBJ whole genome shotgun (WGS) entry which is preliminary data.</text>
</comment>
<keyword evidence="4 5" id="KW-0472">Membrane</keyword>
<dbReference type="GO" id="GO:0005886">
    <property type="term" value="C:plasma membrane"/>
    <property type="evidence" value="ECO:0007669"/>
    <property type="project" value="UniProtKB-SubCell"/>
</dbReference>
<comment type="subcellular location">
    <subcellularLocation>
        <location evidence="5">Cell inner membrane</location>
        <topology evidence="5">Multi-pass membrane protein</topology>
    </subcellularLocation>
</comment>
<evidence type="ECO:0000256" key="1">
    <source>
        <dbReference type="ARBA" id="ARBA00022475"/>
    </source>
</evidence>
<sequence length="225" mass="25327">MVRRKYMTELENKTAIHTDDAPQEANVKDAAARAGGIWTELGPTLAFIVIYNVMLRFPEEGLFSSENALFWATGVLIVATAVVIAMKLIRKQRIPPFLLVSSSLIGVFGVLGIAFHSKLLLFLKPTIINLMFAGAIFGGLAVGRNIWKMLFNELFHLPDYAWRVLAIRWGLYFIAMAIWNIVVWQAFGEAAWANWKMGNIVIGFVFALANTPYTLKHMQTHPEDR</sequence>
<comment type="function">
    <text evidence="5">Plays a role in cell envelope biogenesis, maintenance of cell envelope integrity and membrane homeostasis.</text>
</comment>
<evidence type="ECO:0000256" key="4">
    <source>
        <dbReference type="ARBA" id="ARBA00023136"/>
    </source>
</evidence>
<evidence type="ECO:0000256" key="5">
    <source>
        <dbReference type="HAMAP-Rule" id="MF_00189"/>
    </source>
</evidence>
<keyword evidence="2 5" id="KW-0812">Transmembrane</keyword>